<organism evidence="1 2">
    <name type="scientific">Paenibacillus etheri</name>
    <dbReference type="NCBI Taxonomy" id="1306852"/>
    <lineage>
        <taxon>Bacteria</taxon>
        <taxon>Bacillati</taxon>
        <taxon>Bacillota</taxon>
        <taxon>Bacilli</taxon>
        <taxon>Bacillales</taxon>
        <taxon>Paenibacillaceae</taxon>
        <taxon>Paenibacillus</taxon>
    </lineage>
</organism>
<reference evidence="1 2" key="1">
    <citation type="journal article" date="2015" name="Int. Biodeterior. Biodegradation">
        <title>Physiological and genetic screening methods for the isolation of methyl tert-butyl ether-degrading bacteria for bioremediation purposes.</title>
        <authorList>
            <person name="Guisado I.M."/>
            <person name="Purswani J."/>
            <person name="Gonzalez Lopez J."/>
            <person name="Pozo C."/>
        </authorList>
    </citation>
    <scope>NUCLEOTIDE SEQUENCE [LARGE SCALE GENOMIC DNA]</scope>
    <source>
        <strain evidence="1 2">SH7</strain>
    </source>
</reference>
<sequence length="96" mass="10271">MLTSPQDFQHVAPNESAGVASYDKYAQQADAFAKPGELTAYLVNNKAGAEGLATELPFKYKEQGIGAYSDFLKEIKRTGAPVLPALASGYAFKLVL</sequence>
<keyword evidence="2" id="KW-1185">Reference proteome</keyword>
<dbReference type="AlphaFoldDB" id="A0A0W1AY49"/>
<gene>
    <name evidence="1" type="ORF">UQ64_16125</name>
</gene>
<evidence type="ECO:0000313" key="2">
    <source>
        <dbReference type="Proteomes" id="UP000054709"/>
    </source>
</evidence>
<proteinExistence type="predicted"/>
<dbReference type="RefSeq" id="WP_060623913.1">
    <property type="nucleotide sequence ID" value="NZ_LCZJ02000022.1"/>
</dbReference>
<accession>A0A0W1AY49</accession>
<protein>
    <submittedName>
        <fullName evidence="1">Uncharacterized protein</fullName>
    </submittedName>
</protein>
<comment type="caution">
    <text evidence="1">The sequence shown here is derived from an EMBL/GenBank/DDBJ whole genome shotgun (WGS) entry which is preliminary data.</text>
</comment>
<evidence type="ECO:0000313" key="1">
    <source>
        <dbReference type="EMBL" id="KTD86262.1"/>
    </source>
</evidence>
<dbReference type="EMBL" id="LCZJ02000022">
    <property type="protein sequence ID" value="KTD86262.1"/>
    <property type="molecule type" value="Genomic_DNA"/>
</dbReference>
<dbReference type="Proteomes" id="UP000054709">
    <property type="component" value="Unassembled WGS sequence"/>
</dbReference>
<name>A0A0W1AY49_9BACL</name>